<feature type="domain" description="RDRP core" evidence="2">
    <location>
        <begin position="414"/>
        <end position="1004"/>
    </location>
</feature>
<dbReference type="GO" id="GO:0003968">
    <property type="term" value="F:RNA-directed RNA polymerase activity"/>
    <property type="evidence" value="ECO:0007669"/>
    <property type="project" value="UniProtKB-KW"/>
</dbReference>
<evidence type="ECO:0000313" key="4">
    <source>
        <dbReference type="Proteomes" id="UP001383192"/>
    </source>
</evidence>
<keyword evidence="1" id="KW-0808">Transferase</keyword>
<reference evidence="3 4" key="1">
    <citation type="submission" date="2024-01" db="EMBL/GenBank/DDBJ databases">
        <title>A draft genome for a cacao thread blight-causing isolate of Paramarasmius palmivorus.</title>
        <authorList>
            <person name="Baruah I.K."/>
            <person name="Bukari Y."/>
            <person name="Amoako-Attah I."/>
            <person name="Meinhardt L.W."/>
            <person name="Bailey B.A."/>
            <person name="Cohen S.P."/>
        </authorList>
    </citation>
    <scope>NUCLEOTIDE SEQUENCE [LARGE SCALE GENOMIC DNA]</scope>
    <source>
        <strain evidence="3 4">GH-12</strain>
    </source>
</reference>
<organism evidence="3 4">
    <name type="scientific">Paramarasmius palmivorus</name>
    <dbReference type="NCBI Taxonomy" id="297713"/>
    <lineage>
        <taxon>Eukaryota</taxon>
        <taxon>Fungi</taxon>
        <taxon>Dikarya</taxon>
        <taxon>Basidiomycota</taxon>
        <taxon>Agaricomycotina</taxon>
        <taxon>Agaricomycetes</taxon>
        <taxon>Agaricomycetidae</taxon>
        <taxon>Agaricales</taxon>
        <taxon>Marasmiineae</taxon>
        <taxon>Marasmiaceae</taxon>
        <taxon>Paramarasmius</taxon>
    </lineage>
</organism>
<evidence type="ECO:0000256" key="1">
    <source>
        <dbReference type="RuleBase" id="RU363098"/>
    </source>
</evidence>
<accession>A0AAW0E4M8</accession>
<dbReference type="Pfam" id="PF05183">
    <property type="entry name" value="RdRP"/>
    <property type="match status" value="1"/>
</dbReference>
<sequence length="1214" mass="137670">MEVFMSDITYSTTTNDVIRKLATVFHGPDYAGQFSAVPLNFNVRLFPDTNSRRGRRNHSGKGILTLHSVALGRKFLFEYGEHDGRPLPLKTVRFGNRRIKFAPGKNVARRDIVSMITNKPYVDPGAAEEREQLEQFTASEVVEIMSLSFGWECRDGVYSPEWDLQCHPPGLLSLNLDRKELRIQFRHTSYTAGTLAIAIRPHQIEQAQAYMYHSTSPVIFMVLEHAPSFEAGTAGPARQRLPFLPIAGHERVAPYISGSLRLVCRSERDLRVFKELCKIAQVHSIQDYPHPVERRDLFSTESLNLLNMRLQQLRWPIAFQVEKLMRNLWADPKEMLSIMHHILRIARDHGTAYTTGFLRYFGQSLHLISFDEEHYDQSVEECFTSAEATYKEQSKAPSLLPSEGSLFDSLHVTITPTTMYLEGPFPERSNRVIRSYNKKHHESFLRVSFLDEGGNQYRFDRDLDGPGFIRNRVGKVLLEGLVIAGRKFTFLAYSQSSLKEHAVWFVKPFQDARRGRVDAASIIKSIGDFARDPELIRCPARYAARISQAFTATDATLVEVEEINFVNDITTSNGDYTFTDGVGTMSQELAREIWKDLKATKRRSRRNRTKVAAYQIRLMGSKGMLSVDYKLKGRVLTLRPSMIKFQAPESNNVEIARAFDRPMSYYLNRPLIMLLEGLGVPYETFEKYQDRAVREVRGAAQSLEGAAKMLETYGLGTAFRLTSVMLSLARLGIDNLDENPFYHQMVQFAVHHVLRELKNRARIRIPGAWTLVGVADVHRYLAQDEIFACVKPIDGPAVYLQGPVLISRSPTIHPGDVQIVHAIGEPPEGSCFAQEPLQNTVVFSIKGDRPLPSFLGGGDLDGDVYNLIPLTDLPEFTPKQCYQPAEYKAVEKKMLDRPSTMADVADFVMEYINSDLLGVIAINWLIIADLSQKNILDPACLKLASLHNVAVDYPKSGKPVPHSAIPRTKFKMKPDYQAPETANIANNANFYPSQRAIGRLFRRIDLPPLQTGVPVTRQERRRIREGRRQSNGRDVDNLARSLAHMQLPDDPLFEIMEDHVSQYIGIPDEPSQELRENIAQIFKRFCSEMTQILSSHTLSHSRTALLSEEEAIIGTIAQKTSQSRRRTDLMAKLREQTDILVRGIREELEGDDNITAEESLEKAWFAWELALTRPKSTIGAQSFGWVALGAIFEAIKEIEDSRRSRTGSQGWGRY</sequence>
<comment type="caution">
    <text evidence="3">The sequence shown here is derived from an EMBL/GenBank/DDBJ whole genome shotgun (WGS) entry which is preliminary data.</text>
</comment>
<dbReference type="InterPro" id="IPR007855">
    <property type="entry name" value="RDRP"/>
</dbReference>
<dbReference type="Proteomes" id="UP001383192">
    <property type="component" value="Unassembled WGS sequence"/>
</dbReference>
<name>A0AAW0E4M8_9AGAR</name>
<dbReference type="EMBL" id="JAYKXP010000004">
    <property type="protein sequence ID" value="KAK7058812.1"/>
    <property type="molecule type" value="Genomic_DNA"/>
</dbReference>
<comment type="catalytic activity">
    <reaction evidence="1">
        <text>RNA(n) + a ribonucleoside 5'-triphosphate = RNA(n+1) + diphosphate</text>
        <dbReference type="Rhea" id="RHEA:21248"/>
        <dbReference type="Rhea" id="RHEA-COMP:14527"/>
        <dbReference type="Rhea" id="RHEA-COMP:17342"/>
        <dbReference type="ChEBI" id="CHEBI:33019"/>
        <dbReference type="ChEBI" id="CHEBI:61557"/>
        <dbReference type="ChEBI" id="CHEBI:140395"/>
        <dbReference type="EC" id="2.7.7.48"/>
    </reaction>
</comment>
<dbReference type="PANTHER" id="PTHR23079:SF55">
    <property type="entry name" value="RNA-DIRECTED RNA POLYMERASE"/>
    <property type="match status" value="1"/>
</dbReference>
<proteinExistence type="inferred from homology"/>
<keyword evidence="4" id="KW-1185">Reference proteome</keyword>
<dbReference type="GO" id="GO:0030422">
    <property type="term" value="P:siRNA processing"/>
    <property type="evidence" value="ECO:0007669"/>
    <property type="project" value="TreeGrafter"/>
</dbReference>
<comment type="similarity">
    <text evidence="1">Belongs to the RdRP family.</text>
</comment>
<keyword evidence="1" id="KW-0694">RNA-binding</keyword>
<dbReference type="GO" id="GO:0031380">
    <property type="term" value="C:nuclear RNA-directed RNA polymerase complex"/>
    <property type="evidence" value="ECO:0007669"/>
    <property type="project" value="TreeGrafter"/>
</dbReference>
<dbReference type="AlphaFoldDB" id="A0AAW0E4M8"/>
<evidence type="ECO:0000313" key="3">
    <source>
        <dbReference type="EMBL" id="KAK7058812.1"/>
    </source>
</evidence>
<dbReference type="PANTHER" id="PTHR23079">
    <property type="entry name" value="RNA-DEPENDENT RNA POLYMERASE"/>
    <property type="match status" value="1"/>
</dbReference>
<dbReference type="InterPro" id="IPR057596">
    <property type="entry name" value="RDRP_core"/>
</dbReference>
<evidence type="ECO:0000259" key="2">
    <source>
        <dbReference type="Pfam" id="PF05183"/>
    </source>
</evidence>
<keyword evidence="1" id="KW-0696">RNA-directed RNA polymerase</keyword>
<protein>
    <recommendedName>
        <fullName evidence="1">RNA-dependent RNA polymerase</fullName>
        <ecNumber evidence="1">2.7.7.48</ecNumber>
    </recommendedName>
</protein>
<gene>
    <name evidence="3" type="ORF">VNI00_001436</name>
</gene>
<keyword evidence="1" id="KW-0548">Nucleotidyltransferase</keyword>
<dbReference type="EC" id="2.7.7.48" evidence="1"/>
<dbReference type="GO" id="GO:0003723">
    <property type="term" value="F:RNA binding"/>
    <property type="evidence" value="ECO:0007669"/>
    <property type="project" value="UniProtKB-KW"/>
</dbReference>